<proteinExistence type="predicted"/>
<sequence>MKGVCGAALMALAMLTGCGGQAGDEYVGKWVSTINEKRSLTIERNGESFLIRETAPSMMGKIRTRNLPATLQDGLLQAPTGVGYVSVVIDKATGHLTASGDEYKRE</sequence>
<reference evidence="2 3" key="1">
    <citation type="submission" date="2020-08" db="EMBL/GenBank/DDBJ databases">
        <title>Genomic Encyclopedia of Type Strains, Phase IV (KMG-IV): sequencing the most valuable type-strain genomes for metagenomic binning, comparative biology and taxonomic classification.</title>
        <authorList>
            <person name="Goeker M."/>
        </authorList>
    </citation>
    <scope>NUCLEOTIDE SEQUENCE [LARGE SCALE GENOMIC DNA]</scope>
    <source>
        <strain evidence="2 3">DSM 7465</strain>
    </source>
</reference>
<evidence type="ECO:0008006" key="4">
    <source>
        <dbReference type="Google" id="ProtNLM"/>
    </source>
</evidence>
<dbReference type="Proteomes" id="UP000575068">
    <property type="component" value="Unassembled WGS sequence"/>
</dbReference>
<evidence type="ECO:0000313" key="2">
    <source>
        <dbReference type="EMBL" id="MBB4642781.1"/>
    </source>
</evidence>
<protein>
    <recommendedName>
        <fullName evidence="4">Lipoprotein</fullName>
    </recommendedName>
</protein>
<dbReference type="EMBL" id="JACHOV010000014">
    <property type="protein sequence ID" value="MBB4642781.1"/>
    <property type="molecule type" value="Genomic_DNA"/>
</dbReference>
<keyword evidence="1" id="KW-0732">Signal</keyword>
<accession>A0A840HYP8</accession>
<keyword evidence="3" id="KW-1185">Reference proteome</keyword>
<name>A0A840HYP8_9SPHN</name>
<gene>
    <name evidence="2" type="ORF">HNQ99_003117</name>
</gene>
<comment type="caution">
    <text evidence="2">The sequence shown here is derived from an EMBL/GenBank/DDBJ whole genome shotgun (WGS) entry which is preliminary data.</text>
</comment>
<dbReference type="PROSITE" id="PS51257">
    <property type="entry name" value="PROKAR_LIPOPROTEIN"/>
    <property type="match status" value="1"/>
</dbReference>
<evidence type="ECO:0000256" key="1">
    <source>
        <dbReference type="SAM" id="SignalP"/>
    </source>
</evidence>
<feature type="chain" id="PRO_5032971588" description="Lipoprotein" evidence="1">
    <location>
        <begin position="23"/>
        <end position="106"/>
    </location>
</feature>
<dbReference type="AlphaFoldDB" id="A0A840HYP8"/>
<organism evidence="2 3">
    <name type="scientific">Rhizorhapis suberifaciens</name>
    <name type="common">corky root of lettuce</name>
    <dbReference type="NCBI Taxonomy" id="13656"/>
    <lineage>
        <taxon>Bacteria</taxon>
        <taxon>Pseudomonadati</taxon>
        <taxon>Pseudomonadota</taxon>
        <taxon>Alphaproteobacteria</taxon>
        <taxon>Sphingomonadales</taxon>
        <taxon>Sphingomonadaceae</taxon>
        <taxon>Rhizorhapis</taxon>
    </lineage>
</organism>
<feature type="signal peptide" evidence="1">
    <location>
        <begin position="1"/>
        <end position="22"/>
    </location>
</feature>
<dbReference type="RefSeq" id="WP_184477160.1">
    <property type="nucleotide sequence ID" value="NZ_JACHOV010000014.1"/>
</dbReference>
<evidence type="ECO:0000313" key="3">
    <source>
        <dbReference type="Proteomes" id="UP000575068"/>
    </source>
</evidence>